<dbReference type="EMBL" id="JAINUG010000178">
    <property type="protein sequence ID" value="KAJ8389703.1"/>
    <property type="molecule type" value="Genomic_DNA"/>
</dbReference>
<accession>A0AAD7RT73</accession>
<proteinExistence type="predicted"/>
<dbReference type="AlphaFoldDB" id="A0AAD7RT73"/>
<organism evidence="1 2">
    <name type="scientific">Aldrovandia affinis</name>
    <dbReference type="NCBI Taxonomy" id="143900"/>
    <lineage>
        <taxon>Eukaryota</taxon>
        <taxon>Metazoa</taxon>
        <taxon>Chordata</taxon>
        <taxon>Craniata</taxon>
        <taxon>Vertebrata</taxon>
        <taxon>Euteleostomi</taxon>
        <taxon>Actinopterygii</taxon>
        <taxon>Neopterygii</taxon>
        <taxon>Teleostei</taxon>
        <taxon>Notacanthiformes</taxon>
        <taxon>Halosauridae</taxon>
        <taxon>Aldrovandia</taxon>
    </lineage>
</organism>
<comment type="caution">
    <text evidence="1">The sequence shown here is derived from an EMBL/GenBank/DDBJ whole genome shotgun (WGS) entry which is preliminary data.</text>
</comment>
<name>A0AAD7RT73_9TELE</name>
<reference evidence="1" key="1">
    <citation type="journal article" date="2023" name="Science">
        <title>Genome structures resolve the early diversification of teleost fishes.</title>
        <authorList>
            <person name="Parey E."/>
            <person name="Louis A."/>
            <person name="Montfort J."/>
            <person name="Bouchez O."/>
            <person name="Roques C."/>
            <person name="Iampietro C."/>
            <person name="Lluch J."/>
            <person name="Castinel A."/>
            <person name="Donnadieu C."/>
            <person name="Desvignes T."/>
            <person name="Floi Bucao C."/>
            <person name="Jouanno E."/>
            <person name="Wen M."/>
            <person name="Mejri S."/>
            <person name="Dirks R."/>
            <person name="Jansen H."/>
            <person name="Henkel C."/>
            <person name="Chen W.J."/>
            <person name="Zahm M."/>
            <person name="Cabau C."/>
            <person name="Klopp C."/>
            <person name="Thompson A.W."/>
            <person name="Robinson-Rechavi M."/>
            <person name="Braasch I."/>
            <person name="Lecointre G."/>
            <person name="Bobe J."/>
            <person name="Postlethwait J.H."/>
            <person name="Berthelot C."/>
            <person name="Roest Crollius H."/>
            <person name="Guiguen Y."/>
        </authorList>
    </citation>
    <scope>NUCLEOTIDE SEQUENCE</scope>
    <source>
        <strain evidence="1">NC1722</strain>
    </source>
</reference>
<protein>
    <submittedName>
        <fullName evidence="1">Uncharacterized protein</fullName>
    </submittedName>
</protein>
<dbReference type="Proteomes" id="UP001221898">
    <property type="component" value="Unassembled WGS sequence"/>
</dbReference>
<keyword evidence="2" id="KW-1185">Reference proteome</keyword>
<evidence type="ECO:0000313" key="2">
    <source>
        <dbReference type="Proteomes" id="UP001221898"/>
    </source>
</evidence>
<evidence type="ECO:0000313" key="1">
    <source>
        <dbReference type="EMBL" id="KAJ8389703.1"/>
    </source>
</evidence>
<sequence length="108" mass="11378">MNRESRAGPTWALRLGGHLRTRSPPLGAQAGRGGAQLGSPVALWERAALAPACSCASALPGRARVCAFHRSVIRGRGGSKVNAVSHIHLILTLFLLQLQFSAFDVGLI</sequence>
<gene>
    <name evidence="1" type="ORF">AAFF_G00114090</name>
</gene>